<dbReference type="SMART" id="SM00342">
    <property type="entry name" value="HTH_ARAC"/>
    <property type="match status" value="1"/>
</dbReference>
<dbReference type="InterPro" id="IPR014710">
    <property type="entry name" value="RmlC-like_jellyroll"/>
</dbReference>
<dbReference type="EMBL" id="CBAT010000153">
    <property type="protein sequence ID" value="CCZ87483.1"/>
    <property type="molecule type" value="Genomic_DNA"/>
</dbReference>
<evidence type="ECO:0000256" key="3">
    <source>
        <dbReference type="ARBA" id="ARBA00023163"/>
    </source>
</evidence>
<name>R5VA71_9BACT</name>
<dbReference type="GO" id="GO:0043565">
    <property type="term" value="F:sequence-specific DNA binding"/>
    <property type="evidence" value="ECO:0007669"/>
    <property type="project" value="InterPro"/>
</dbReference>
<dbReference type="SUPFAM" id="SSF46689">
    <property type="entry name" value="Homeodomain-like"/>
    <property type="match status" value="1"/>
</dbReference>
<sequence>MTTEPTTSRQNPMKVIFNYQNVFFSFFYDDADACVHRSREYAMNYVLSGEMVLDDGHRQIHAGKGECVFIPRDHRVTMYKKAFGGEQYCGIYMCFTRSFLREMYGKYARHTDKAEPVEKFVPGVMKLPPSAEIESLFASMTPYFNPEVKPQDDVMHLKLQEGLLALLHTDKRFMTALFDFSTPWKMDILDFMNENYMYEFTLEELAHYTGRSLATFKRDFKKVSELTPEKWLIRKRLEVAYHLLKEERRKVVDVYAEVGFKNPSHFSTAFKKRYGIPPTALAAPSCI</sequence>
<dbReference type="SUPFAM" id="SSF51182">
    <property type="entry name" value="RmlC-like cupins"/>
    <property type="match status" value="1"/>
</dbReference>
<dbReference type="AlphaFoldDB" id="R5VA71"/>
<dbReference type="GO" id="GO:0003700">
    <property type="term" value="F:DNA-binding transcription factor activity"/>
    <property type="evidence" value="ECO:0007669"/>
    <property type="project" value="InterPro"/>
</dbReference>
<evidence type="ECO:0000313" key="6">
    <source>
        <dbReference type="Proteomes" id="UP000018372"/>
    </source>
</evidence>
<keyword evidence="3" id="KW-0804">Transcription</keyword>
<dbReference type="Pfam" id="PF22200">
    <property type="entry name" value="ExsA_N"/>
    <property type="match status" value="1"/>
</dbReference>
<evidence type="ECO:0000313" key="5">
    <source>
        <dbReference type="EMBL" id="CCZ87483.1"/>
    </source>
</evidence>
<protein>
    <recommendedName>
        <fullName evidence="4">HTH araC/xylS-type domain-containing protein</fullName>
    </recommendedName>
</protein>
<evidence type="ECO:0000259" key="4">
    <source>
        <dbReference type="PROSITE" id="PS01124"/>
    </source>
</evidence>
<evidence type="ECO:0000256" key="2">
    <source>
        <dbReference type="ARBA" id="ARBA00023125"/>
    </source>
</evidence>
<dbReference type="InterPro" id="IPR054015">
    <property type="entry name" value="ExsA-like_N"/>
</dbReference>
<proteinExistence type="predicted"/>
<keyword evidence="1" id="KW-0805">Transcription regulation</keyword>
<comment type="caution">
    <text evidence="5">The sequence shown here is derived from an EMBL/GenBank/DDBJ whole genome shotgun (WGS) entry which is preliminary data.</text>
</comment>
<dbReference type="Proteomes" id="UP000018372">
    <property type="component" value="Unassembled WGS sequence"/>
</dbReference>
<dbReference type="InterPro" id="IPR050204">
    <property type="entry name" value="AraC_XylS_family_regulators"/>
</dbReference>
<dbReference type="Gene3D" id="1.10.10.60">
    <property type="entry name" value="Homeodomain-like"/>
    <property type="match status" value="1"/>
</dbReference>
<dbReference type="InterPro" id="IPR009057">
    <property type="entry name" value="Homeodomain-like_sf"/>
</dbReference>
<organism evidence="5 6">
    <name type="scientific">Phocaeicola plebeius CAG:211</name>
    <dbReference type="NCBI Taxonomy" id="1263052"/>
    <lineage>
        <taxon>Bacteria</taxon>
        <taxon>Pseudomonadati</taxon>
        <taxon>Bacteroidota</taxon>
        <taxon>Bacteroidia</taxon>
        <taxon>Bacteroidales</taxon>
        <taxon>Bacteroidaceae</taxon>
        <taxon>Phocaeicola</taxon>
    </lineage>
</organism>
<dbReference type="InterPro" id="IPR018060">
    <property type="entry name" value="HTH_AraC"/>
</dbReference>
<dbReference type="PROSITE" id="PS01124">
    <property type="entry name" value="HTH_ARAC_FAMILY_2"/>
    <property type="match status" value="1"/>
</dbReference>
<evidence type="ECO:0000256" key="1">
    <source>
        <dbReference type="ARBA" id="ARBA00023015"/>
    </source>
</evidence>
<accession>R5VA71</accession>
<keyword evidence="2" id="KW-0238">DNA-binding</keyword>
<feature type="domain" description="HTH araC/xylS-type" evidence="4">
    <location>
        <begin position="186"/>
        <end position="284"/>
    </location>
</feature>
<dbReference type="PANTHER" id="PTHR46796">
    <property type="entry name" value="HTH-TYPE TRANSCRIPTIONAL ACTIVATOR RHAS-RELATED"/>
    <property type="match status" value="1"/>
</dbReference>
<gene>
    <name evidence="5" type="ORF">BN536_02259</name>
</gene>
<dbReference type="Gene3D" id="2.60.120.10">
    <property type="entry name" value="Jelly Rolls"/>
    <property type="match status" value="1"/>
</dbReference>
<dbReference type="Pfam" id="PF12833">
    <property type="entry name" value="HTH_18"/>
    <property type="match status" value="1"/>
</dbReference>
<dbReference type="InterPro" id="IPR011051">
    <property type="entry name" value="RmlC_Cupin_sf"/>
</dbReference>
<reference evidence="5" key="1">
    <citation type="submission" date="2012-11" db="EMBL/GenBank/DDBJ databases">
        <title>Dependencies among metagenomic species, viruses, plasmids and units of genetic variation.</title>
        <authorList>
            <person name="Nielsen H.B."/>
            <person name="Almeida M."/>
            <person name="Juncker A.S."/>
            <person name="Rasmussen S."/>
            <person name="Li J."/>
            <person name="Sunagawa S."/>
            <person name="Plichta D."/>
            <person name="Gautier L."/>
            <person name="Le Chatelier E."/>
            <person name="Peletier E."/>
            <person name="Bonde I."/>
            <person name="Nielsen T."/>
            <person name="Manichanh C."/>
            <person name="Arumugam M."/>
            <person name="Batto J."/>
            <person name="Santos M.B.Q.D."/>
            <person name="Blom N."/>
            <person name="Borruel N."/>
            <person name="Burgdorf K.S."/>
            <person name="Boumezbeur F."/>
            <person name="Casellas F."/>
            <person name="Dore J."/>
            <person name="Guarner F."/>
            <person name="Hansen T."/>
            <person name="Hildebrand F."/>
            <person name="Kaas R.S."/>
            <person name="Kennedy S."/>
            <person name="Kristiansen K."/>
            <person name="Kultima J.R."/>
            <person name="Leonard P."/>
            <person name="Levenez F."/>
            <person name="Lund O."/>
            <person name="Moumen B."/>
            <person name="Le Paslier D."/>
            <person name="Pons N."/>
            <person name="Pedersen O."/>
            <person name="Prifti E."/>
            <person name="Qin J."/>
            <person name="Raes J."/>
            <person name="Tap J."/>
            <person name="Tims S."/>
            <person name="Ussery D.W."/>
            <person name="Yamada T."/>
            <person name="MetaHit consortium"/>
            <person name="Renault P."/>
            <person name="Sicheritz-Ponten T."/>
            <person name="Bork P."/>
            <person name="Wang J."/>
            <person name="Brunak S."/>
            <person name="Ehrlich S.D."/>
        </authorList>
    </citation>
    <scope>NUCLEOTIDE SEQUENCE [LARGE SCALE GENOMIC DNA]</scope>
</reference>